<reference evidence="3 4" key="1">
    <citation type="submission" date="2019-12" db="EMBL/GenBank/DDBJ databases">
        <title>Hymenobacter sp. HMF4947 Genome sequencing and assembly.</title>
        <authorList>
            <person name="Kang H."/>
            <person name="Cha I."/>
            <person name="Kim H."/>
            <person name="Joh K."/>
        </authorList>
    </citation>
    <scope>NUCLEOTIDE SEQUENCE [LARGE SCALE GENOMIC DNA]</scope>
    <source>
        <strain evidence="3 4">HMF4947</strain>
    </source>
</reference>
<evidence type="ECO:0000256" key="1">
    <source>
        <dbReference type="SAM" id="Coils"/>
    </source>
</evidence>
<protein>
    <submittedName>
        <fullName evidence="3">Uncharacterized protein</fullName>
    </submittedName>
</protein>
<evidence type="ECO:0000313" key="3">
    <source>
        <dbReference type="EMBL" id="MVN79333.1"/>
    </source>
</evidence>
<feature type="coiled-coil region" evidence="1">
    <location>
        <begin position="26"/>
        <end position="74"/>
    </location>
</feature>
<feature type="region of interest" description="Disordered" evidence="2">
    <location>
        <begin position="84"/>
        <end position="127"/>
    </location>
</feature>
<keyword evidence="4" id="KW-1185">Reference proteome</keyword>
<dbReference type="AlphaFoldDB" id="A0A7K1TLT2"/>
<dbReference type="EMBL" id="WQKZ01000022">
    <property type="protein sequence ID" value="MVN79333.1"/>
    <property type="molecule type" value="Genomic_DNA"/>
</dbReference>
<proteinExistence type="predicted"/>
<sequence length="127" mass="13468">MAIKFASILAALGMGSTTEAVTEAHLEAADAKIAQLEADKVAADLKVEQAAAALKTAEEEKNKVAGELKTASDKVATLEEWKKNQAQVDGRGEDESNQLDTQPEASEPWEKMAASAIASTKKRLGEK</sequence>
<dbReference type="Proteomes" id="UP000441336">
    <property type="component" value="Unassembled WGS sequence"/>
</dbReference>
<evidence type="ECO:0000313" key="4">
    <source>
        <dbReference type="Proteomes" id="UP000441336"/>
    </source>
</evidence>
<accession>A0A7K1TLT2</accession>
<dbReference type="RefSeq" id="WP_157570108.1">
    <property type="nucleotide sequence ID" value="NZ_WQKZ01000022.1"/>
</dbReference>
<organism evidence="3 4">
    <name type="scientific">Hymenobacter ginkgonis</name>
    <dbReference type="NCBI Taxonomy" id="2682976"/>
    <lineage>
        <taxon>Bacteria</taxon>
        <taxon>Pseudomonadati</taxon>
        <taxon>Bacteroidota</taxon>
        <taxon>Cytophagia</taxon>
        <taxon>Cytophagales</taxon>
        <taxon>Hymenobacteraceae</taxon>
        <taxon>Hymenobacter</taxon>
    </lineage>
</organism>
<evidence type="ECO:0000256" key="2">
    <source>
        <dbReference type="SAM" id="MobiDB-lite"/>
    </source>
</evidence>
<name>A0A7K1TLT2_9BACT</name>
<keyword evidence="1" id="KW-0175">Coiled coil</keyword>
<gene>
    <name evidence="3" type="ORF">GO988_23630</name>
</gene>
<comment type="caution">
    <text evidence="3">The sequence shown here is derived from an EMBL/GenBank/DDBJ whole genome shotgun (WGS) entry which is preliminary data.</text>
</comment>